<protein>
    <submittedName>
        <fullName evidence="1">Uncharacterized protein</fullName>
    </submittedName>
</protein>
<keyword evidence="2" id="KW-1185">Reference proteome</keyword>
<organism evidence="1 2">
    <name type="scientific">Yersinia phage vB_Yru_GN1</name>
    <dbReference type="NCBI Taxonomy" id="3074381"/>
    <lineage>
        <taxon>Viruses</taxon>
        <taxon>Duplodnaviria</taxon>
        <taxon>Heunggongvirae</taxon>
        <taxon>Uroviricota</taxon>
        <taxon>Caudoviricetes</taxon>
        <taxon>Caudoviricetes incertae sedis</taxon>
        <taxon>Sepahanvirus</taxon>
        <taxon>Sepahanvirus vB-Yru-GN1</taxon>
    </lineage>
</organism>
<evidence type="ECO:0000313" key="2">
    <source>
        <dbReference type="Proteomes" id="UP001304813"/>
    </source>
</evidence>
<sequence>MKRINLTKDALKFINSQPKLLSILYDINLMPEQVVLDKTDVSKKCLVAAILMYVALEGLSDQIQFPLTEEIDQNDDKENK</sequence>
<accession>A0AA86JCU4</accession>
<dbReference type="Proteomes" id="UP001304813">
    <property type="component" value="Segment"/>
</dbReference>
<evidence type="ECO:0000313" key="1">
    <source>
        <dbReference type="EMBL" id="BES79879.1"/>
    </source>
</evidence>
<reference evidence="1 2" key="1">
    <citation type="submission" date="2023-09" db="EMBL/GenBank/DDBJ databases">
        <title>Analysis of phage genome (vB_Yru_GN1) of the bacterium (Yersinia ruckeri).</title>
        <authorList>
            <person name="Ganjoor M.S."/>
            <person name="Bouzari M."/>
            <person name="Soleimani-Delfan A."/>
        </authorList>
    </citation>
    <scope>NUCLEOTIDE SEQUENCE [LARGE SCALE GENOMIC DNA]</scope>
    <source>
        <strain evidence="2">vB_Yru_GN1</strain>
    </source>
</reference>
<name>A0AA86JCU4_9CAUD</name>
<proteinExistence type="predicted"/>
<dbReference type="EMBL" id="LC779065">
    <property type="protein sequence ID" value="BES79879.1"/>
    <property type="molecule type" value="Genomic_DNA"/>
</dbReference>